<dbReference type="AlphaFoldDB" id="A0A4Y2MXY3"/>
<reference evidence="1 2" key="1">
    <citation type="journal article" date="2019" name="Sci. Rep.">
        <title>Orb-weaving spider Araneus ventricosus genome elucidates the spidroin gene catalogue.</title>
        <authorList>
            <person name="Kono N."/>
            <person name="Nakamura H."/>
            <person name="Ohtoshi R."/>
            <person name="Moran D.A.P."/>
            <person name="Shinohara A."/>
            <person name="Yoshida Y."/>
            <person name="Fujiwara M."/>
            <person name="Mori M."/>
            <person name="Tomita M."/>
            <person name="Arakawa K."/>
        </authorList>
    </citation>
    <scope>NUCLEOTIDE SEQUENCE [LARGE SCALE GENOMIC DNA]</scope>
</reference>
<proteinExistence type="predicted"/>
<dbReference type="EMBL" id="BGPR01008076">
    <property type="protein sequence ID" value="GBN31412.1"/>
    <property type="molecule type" value="Genomic_DNA"/>
</dbReference>
<sequence>MSQIPRQLSTTVYIECALRPPGLSRHETTTSIACAKNHHCVVDLPESEPAGVVSPKLSRILLEKGAVSPSVDKKIRTYCNPGSMTIRKYLGKESNSKRCVPISTLACSRTKSHNPPACTDCYQHACAWRSD</sequence>
<gene>
    <name evidence="1" type="ORF">AVEN_105329_1</name>
</gene>
<protein>
    <submittedName>
        <fullName evidence="1">Uncharacterized protein</fullName>
    </submittedName>
</protein>
<accession>A0A4Y2MXY3</accession>
<name>A0A4Y2MXY3_ARAVE</name>
<comment type="caution">
    <text evidence="1">The sequence shown here is derived from an EMBL/GenBank/DDBJ whole genome shotgun (WGS) entry which is preliminary data.</text>
</comment>
<evidence type="ECO:0000313" key="1">
    <source>
        <dbReference type="EMBL" id="GBN31412.1"/>
    </source>
</evidence>
<keyword evidence="2" id="KW-1185">Reference proteome</keyword>
<dbReference type="Proteomes" id="UP000499080">
    <property type="component" value="Unassembled WGS sequence"/>
</dbReference>
<evidence type="ECO:0000313" key="2">
    <source>
        <dbReference type="Proteomes" id="UP000499080"/>
    </source>
</evidence>
<organism evidence="1 2">
    <name type="scientific">Araneus ventricosus</name>
    <name type="common">Orbweaver spider</name>
    <name type="synonym">Epeira ventricosa</name>
    <dbReference type="NCBI Taxonomy" id="182803"/>
    <lineage>
        <taxon>Eukaryota</taxon>
        <taxon>Metazoa</taxon>
        <taxon>Ecdysozoa</taxon>
        <taxon>Arthropoda</taxon>
        <taxon>Chelicerata</taxon>
        <taxon>Arachnida</taxon>
        <taxon>Araneae</taxon>
        <taxon>Araneomorphae</taxon>
        <taxon>Entelegynae</taxon>
        <taxon>Araneoidea</taxon>
        <taxon>Araneidae</taxon>
        <taxon>Araneus</taxon>
    </lineage>
</organism>